<feature type="region of interest" description="Disordered" evidence="2">
    <location>
        <begin position="1"/>
        <end position="24"/>
    </location>
</feature>
<dbReference type="InterPro" id="IPR013094">
    <property type="entry name" value="AB_hydrolase_3"/>
</dbReference>
<dbReference type="Proteomes" id="UP000267536">
    <property type="component" value="Unassembled WGS sequence"/>
</dbReference>
<protein>
    <submittedName>
        <fullName evidence="4">Alpha/beta hydrolase</fullName>
    </submittedName>
</protein>
<dbReference type="PANTHER" id="PTHR48081">
    <property type="entry name" value="AB HYDROLASE SUPERFAMILY PROTEIN C4A8.06C"/>
    <property type="match status" value="1"/>
</dbReference>
<sequence>MPTPVPHSTHPDASHPGDSHTNGFHPDLTLAARLLPRTVVTSLTLRPLQVLSGALSRHIPGDVEVVDLGDRVSVRLHRPRNPRGTGHALLWIHGGGYVIGTAAEDDALCRKFADRLGVPVAAVDYRLAPAHPYPVPVQDCHRGLDWLAAQDDVDPEKILIGGASAGGGLTAALALRCRDMAGRDTGSVTPVFQLLVYPMLDDRTTAGSDDPKHYRVWSPSSNRLGWASYLGGADPSIAVPARRTDLTGLPPAWIGVGTRDLFFAEDLAYAERLKDAGVPVTVDTVPGGFHAFDMFAPRAAVSESFFERQCEVLDEAMGPAV</sequence>
<dbReference type="RefSeq" id="WP_123932150.1">
    <property type="nucleotide sequence ID" value="NZ_JBPSDP010000015.1"/>
</dbReference>
<dbReference type="PANTHER" id="PTHR48081:SF8">
    <property type="entry name" value="ALPHA_BETA HYDROLASE FOLD-3 DOMAIN-CONTAINING PROTEIN-RELATED"/>
    <property type="match status" value="1"/>
</dbReference>
<organism evidence="4 5">
    <name type="scientific">Gordonia oryzae</name>
    <dbReference type="NCBI Taxonomy" id="2487349"/>
    <lineage>
        <taxon>Bacteria</taxon>
        <taxon>Bacillati</taxon>
        <taxon>Actinomycetota</taxon>
        <taxon>Actinomycetes</taxon>
        <taxon>Mycobacteriales</taxon>
        <taxon>Gordoniaceae</taxon>
        <taxon>Gordonia</taxon>
    </lineage>
</organism>
<dbReference type="Pfam" id="PF07859">
    <property type="entry name" value="Abhydrolase_3"/>
    <property type="match status" value="1"/>
</dbReference>
<evidence type="ECO:0000313" key="4">
    <source>
        <dbReference type="EMBL" id="RPA57880.1"/>
    </source>
</evidence>
<dbReference type="SUPFAM" id="SSF53474">
    <property type="entry name" value="alpha/beta-Hydrolases"/>
    <property type="match status" value="1"/>
</dbReference>
<dbReference type="InterPro" id="IPR050300">
    <property type="entry name" value="GDXG_lipolytic_enzyme"/>
</dbReference>
<keyword evidence="1 4" id="KW-0378">Hydrolase</keyword>
<evidence type="ECO:0000313" key="5">
    <source>
        <dbReference type="Proteomes" id="UP000267536"/>
    </source>
</evidence>
<dbReference type="GO" id="GO:0016787">
    <property type="term" value="F:hydrolase activity"/>
    <property type="evidence" value="ECO:0007669"/>
    <property type="project" value="UniProtKB-KW"/>
</dbReference>
<feature type="compositionally biased region" description="Basic and acidic residues" evidence="2">
    <location>
        <begin position="9"/>
        <end position="18"/>
    </location>
</feature>
<dbReference type="AlphaFoldDB" id="A0A3N4GH01"/>
<proteinExistence type="predicted"/>
<evidence type="ECO:0000256" key="1">
    <source>
        <dbReference type="ARBA" id="ARBA00022801"/>
    </source>
</evidence>
<dbReference type="OrthoDB" id="3181909at2"/>
<reference evidence="4 5" key="1">
    <citation type="submission" date="2018-11" db="EMBL/GenBank/DDBJ databases">
        <title>Draft genome sequence of Gordonia sp. RS15-1S isolated from rice stems.</title>
        <authorList>
            <person name="Muangham S."/>
        </authorList>
    </citation>
    <scope>NUCLEOTIDE SEQUENCE [LARGE SCALE GENOMIC DNA]</scope>
    <source>
        <strain evidence="4 5">RS15-1S</strain>
    </source>
</reference>
<evidence type="ECO:0000259" key="3">
    <source>
        <dbReference type="Pfam" id="PF07859"/>
    </source>
</evidence>
<feature type="domain" description="Alpha/beta hydrolase fold-3" evidence="3">
    <location>
        <begin position="89"/>
        <end position="293"/>
    </location>
</feature>
<keyword evidence="5" id="KW-1185">Reference proteome</keyword>
<accession>A0A3N4GH01</accession>
<evidence type="ECO:0000256" key="2">
    <source>
        <dbReference type="SAM" id="MobiDB-lite"/>
    </source>
</evidence>
<dbReference type="EMBL" id="RKMH01000014">
    <property type="protein sequence ID" value="RPA57880.1"/>
    <property type="molecule type" value="Genomic_DNA"/>
</dbReference>
<name>A0A3N4GH01_9ACTN</name>
<gene>
    <name evidence="4" type="ORF">EF294_17095</name>
</gene>
<dbReference type="Gene3D" id="3.40.50.1820">
    <property type="entry name" value="alpha/beta hydrolase"/>
    <property type="match status" value="1"/>
</dbReference>
<comment type="caution">
    <text evidence="4">The sequence shown here is derived from an EMBL/GenBank/DDBJ whole genome shotgun (WGS) entry which is preliminary data.</text>
</comment>
<dbReference type="InterPro" id="IPR029058">
    <property type="entry name" value="AB_hydrolase_fold"/>
</dbReference>